<dbReference type="Gene3D" id="6.10.140.1330">
    <property type="match status" value="1"/>
</dbReference>
<feature type="transmembrane region" description="Helical" evidence="10">
    <location>
        <begin position="54"/>
        <end position="73"/>
    </location>
</feature>
<comment type="subcellular location">
    <subcellularLocation>
        <location evidence="1 10">Cell membrane</location>
        <topology evidence="1 10">Multi-pass membrane protein</topology>
    </subcellularLocation>
</comment>
<evidence type="ECO:0000256" key="4">
    <source>
        <dbReference type="ARBA" id="ARBA00022692"/>
    </source>
</evidence>
<evidence type="ECO:0000256" key="9">
    <source>
        <dbReference type="ARBA" id="ARBA00023201"/>
    </source>
</evidence>
<evidence type="ECO:0000313" key="13">
    <source>
        <dbReference type="Proteomes" id="UP000192796"/>
    </source>
</evidence>
<reference evidence="12 13" key="1">
    <citation type="submission" date="2016-03" db="EMBL/GenBank/DDBJ databases">
        <title>Niastella vici sp. nov., isolated from farmland soil.</title>
        <authorList>
            <person name="Chen L."/>
            <person name="Wang D."/>
            <person name="Yang S."/>
            <person name="Wang G."/>
        </authorList>
    </citation>
    <scope>NUCLEOTIDE SEQUENCE [LARGE SCALE GENOMIC DNA]</scope>
    <source>
        <strain evidence="12 13">DJ57</strain>
    </source>
</reference>
<keyword evidence="7 10" id="KW-0406">Ion transport</keyword>
<keyword evidence="6 10" id="KW-0915">Sodium</keyword>
<evidence type="ECO:0000256" key="2">
    <source>
        <dbReference type="ARBA" id="ARBA00022448"/>
    </source>
</evidence>
<feature type="transmembrane region" description="Helical" evidence="10">
    <location>
        <begin position="353"/>
        <end position="375"/>
    </location>
</feature>
<comment type="similarity">
    <text evidence="10">Belongs to the monovalent cation:proton antiporter 1 (CPA1) transporter (TC 2.A.36) family.</text>
</comment>
<keyword evidence="2 10" id="KW-0813">Transport</keyword>
<dbReference type="GO" id="GO:0051453">
    <property type="term" value="P:regulation of intracellular pH"/>
    <property type="evidence" value="ECO:0007669"/>
    <property type="project" value="TreeGrafter"/>
</dbReference>
<protein>
    <submittedName>
        <fullName evidence="12">Na+/H+ antiporter</fullName>
    </submittedName>
</protein>
<dbReference type="PANTHER" id="PTHR10110">
    <property type="entry name" value="SODIUM/HYDROGEN EXCHANGER"/>
    <property type="match status" value="1"/>
</dbReference>
<dbReference type="InterPro" id="IPR018422">
    <property type="entry name" value="Cation/H_exchanger_CPA1"/>
</dbReference>
<keyword evidence="13" id="KW-1185">Reference proteome</keyword>
<feature type="transmembrane region" description="Helical" evidence="10">
    <location>
        <begin position="85"/>
        <end position="106"/>
    </location>
</feature>
<accession>A0A1V9FYY6</accession>
<dbReference type="GO" id="GO:0015385">
    <property type="term" value="F:sodium:proton antiporter activity"/>
    <property type="evidence" value="ECO:0007669"/>
    <property type="project" value="InterPro"/>
</dbReference>
<name>A0A1V9FYY6_9BACT</name>
<dbReference type="NCBIfam" id="TIGR00831">
    <property type="entry name" value="a_cpa1"/>
    <property type="match status" value="1"/>
</dbReference>
<feature type="transmembrane region" description="Helical" evidence="10">
    <location>
        <begin position="29"/>
        <end position="48"/>
    </location>
</feature>
<comment type="function">
    <text evidence="10">Na(+)/H(+) antiporter that extrudes sodium in exchange for external protons.</text>
</comment>
<dbReference type="EMBL" id="LVYD01000045">
    <property type="protein sequence ID" value="OQP63563.1"/>
    <property type="molecule type" value="Genomic_DNA"/>
</dbReference>
<feature type="transmembrane region" description="Helical" evidence="10">
    <location>
        <begin position="183"/>
        <end position="203"/>
    </location>
</feature>
<feature type="transmembrane region" description="Helical" evidence="10">
    <location>
        <begin position="302"/>
        <end position="327"/>
    </location>
</feature>
<gene>
    <name evidence="12" type="ORF">A3860_23790</name>
</gene>
<evidence type="ECO:0000256" key="6">
    <source>
        <dbReference type="ARBA" id="ARBA00023053"/>
    </source>
</evidence>
<feature type="transmembrane region" description="Helical" evidence="10">
    <location>
        <begin position="387"/>
        <end position="412"/>
    </location>
</feature>
<dbReference type="InterPro" id="IPR006153">
    <property type="entry name" value="Cation/H_exchanger_TM"/>
</dbReference>
<feature type="domain" description="Cation/H+ exchanger transmembrane" evidence="11">
    <location>
        <begin position="12"/>
        <end position="412"/>
    </location>
</feature>
<dbReference type="Pfam" id="PF00999">
    <property type="entry name" value="Na_H_Exchanger"/>
    <property type="match status" value="1"/>
</dbReference>
<evidence type="ECO:0000256" key="1">
    <source>
        <dbReference type="ARBA" id="ARBA00004651"/>
    </source>
</evidence>
<comment type="caution">
    <text evidence="12">The sequence shown here is derived from an EMBL/GenBank/DDBJ whole genome shotgun (WGS) entry which is preliminary data.</text>
</comment>
<keyword evidence="9 10" id="KW-0739">Sodium transport</keyword>
<dbReference type="GO" id="GO:0005886">
    <property type="term" value="C:plasma membrane"/>
    <property type="evidence" value="ECO:0007669"/>
    <property type="project" value="UniProtKB-SubCell"/>
</dbReference>
<dbReference type="AlphaFoldDB" id="A0A1V9FYY6"/>
<dbReference type="OrthoDB" id="9809206at2"/>
<evidence type="ECO:0000259" key="11">
    <source>
        <dbReference type="Pfam" id="PF00999"/>
    </source>
</evidence>
<evidence type="ECO:0000256" key="7">
    <source>
        <dbReference type="ARBA" id="ARBA00023065"/>
    </source>
</evidence>
<dbReference type="PANTHER" id="PTHR10110:SF86">
    <property type="entry name" value="SODIUM_HYDROGEN EXCHANGER 7"/>
    <property type="match status" value="1"/>
</dbReference>
<dbReference type="STRING" id="1703345.A3860_23790"/>
<evidence type="ECO:0000256" key="8">
    <source>
        <dbReference type="ARBA" id="ARBA00023136"/>
    </source>
</evidence>
<feature type="transmembrane region" description="Helical" evidence="10">
    <location>
        <begin position="223"/>
        <end position="249"/>
    </location>
</feature>
<organism evidence="12 13">
    <name type="scientific">Niastella vici</name>
    <dbReference type="NCBI Taxonomy" id="1703345"/>
    <lineage>
        <taxon>Bacteria</taxon>
        <taxon>Pseudomonadati</taxon>
        <taxon>Bacteroidota</taxon>
        <taxon>Chitinophagia</taxon>
        <taxon>Chitinophagales</taxon>
        <taxon>Chitinophagaceae</taxon>
        <taxon>Niastella</taxon>
    </lineage>
</organism>
<keyword evidence="10" id="KW-0050">Antiport</keyword>
<dbReference type="InterPro" id="IPR004705">
    <property type="entry name" value="Cation/H_exchanger_CPA1_bac"/>
</dbReference>
<keyword evidence="8 10" id="KW-0472">Membrane</keyword>
<feature type="transmembrane region" description="Helical" evidence="10">
    <location>
        <begin position="6"/>
        <end position="22"/>
    </location>
</feature>
<evidence type="ECO:0000313" key="12">
    <source>
        <dbReference type="EMBL" id="OQP63563.1"/>
    </source>
</evidence>
<keyword evidence="5 10" id="KW-1133">Transmembrane helix</keyword>
<sequence>MENFKIIIFILVVLISLSALVDKLKLPNPVFLVLVGLIIGFIPALPGLVMDPDVVFLVFLPPLLYDAAFRTSWHEFKTNIKPISALGVSLVFITTLAVAITARYFIPMFSWPLAFLMGAIISPPDAVAATGIIKGLGLNTKVISILEGESLVNDASALIAYRYALVASITGGFLLWQAGLQFLYVAGGGIIMGLLIGFILIFIHKRIENQSIVETSLTLLTPFLSYLAAEQIHASGILAVVSTGLLLAWRSPEIFSYQTRIRTRVVWDTLIFLLNGFVFILIGLQLPGILKQLTGYKLSTLIGYGMIISVVTILIRMIWVFAGAYLLSLFNRDKKEHNGVPPDLEQYGNWKNVLIVAWTGTRGVISMALALALPLKLYNGNVFPQRHLIVFVCFVVVFVTLVVQGFSLPLLIRLLNVKPSISEDKEVKELQLYMVNSTLHFIDYEFYPQPAERVRMELKKKFEQVAGKLANEINIHTRNENQEEQLAVRTLTEMQKAQIEIGRFQRELLLKLHKEGRFSDAAIRMVERDMDIDELKLNQLLPKEDK</sequence>
<proteinExistence type="inferred from homology"/>
<keyword evidence="4 10" id="KW-0812">Transmembrane</keyword>
<evidence type="ECO:0000256" key="10">
    <source>
        <dbReference type="RuleBase" id="RU366002"/>
    </source>
</evidence>
<feature type="transmembrane region" description="Helical" evidence="10">
    <location>
        <begin position="270"/>
        <end position="290"/>
    </location>
</feature>
<evidence type="ECO:0000256" key="3">
    <source>
        <dbReference type="ARBA" id="ARBA00022475"/>
    </source>
</evidence>
<evidence type="ECO:0000256" key="5">
    <source>
        <dbReference type="ARBA" id="ARBA00022989"/>
    </source>
</evidence>
<keyword evidence="3 10" id="KW-1003">Cell membrane</keyword>
<dbReference type="Proteomes" id="UP000192796">
    <property type="component" value="Unassembled WGS sequence"/>
</dbReference>
<dbReference type="GO" id="GO:0098719">
    <property type="term" value="P:sodium ion import across plasma membrane"/>
    <property type="evidence" value="ECO:0007669"/>
    <property type="project" value="TreeGrafter"/>
</dbReference>
<feature type="transmembrane region" description="Helical" evidence="10">
    <location>
        <begin position="159"/>
        <end position="176"/>
    </location>
</feature>
<dbReference type="GO" id="GO:0015386">
    <property type="term" value="F:potassium:proton antiporter activity"/>
    <property type="evidence" value="ECO:0007669"/>
    <property type="project" value="TreeGrafter"/>
</dbReference>